<sequence>MELPPAKKRRHRFQRVKERVSNLQHELTLHAKTTGAVQEASQLSFKEELALQAELTTLDSSQLLFRTLLPLVTTTPHLLHYLEKVVRCLQTELQEAHEDQADQTVQRQRLVPVLKLVAALARELGKEFYPHFAGVLPLLVDVIDTKDPELSTQVFKTLTMLFSYLRVQLLADMDAVHKCYFPLLGHSRDFVRDFAAQTLAVLLRRLESPKAMKKYLRAYLTALVKGSGRSNEVLRDGSAKLFFALVKNVGHGFHSRMREVLLFFLGSFRPTGTEKEETLEQLEQQAAIYGIVYQTCGLMMKHTDADHSGEMLECLVLVVDKVVNLRRAEVVVPTEAYDLYLSRVLRVLLGFLISRRGQLITEANDAYEVRVPSIHKVCAALVNPANKVFVSQSTVLRDVLMSMFEVVWRLFPAEDDAISAQMKAFFAVTREQNEQMYWCQKLLTFVDQSVHNRNIGVGFVVEFLLPNALEYALKAVLKTDVGAFSEFVCQLGDYVTENASEISDGQSVYVVRSKTSRRPWLLLLESIDTDAEDILFDAGQKLFGHASNGTDSDSDGMAVVWKFCKALGCLLLSDAGMITFTTPLIKKLDQQLTSVSAAAAIKISCLRAELWLLQQTAKHHQGKESNSSITTENMMQALLESKLSYTTLSTLLTLVEMDGKVEQQIVLTVESLPHVAKRSLFAALRSPAHELRMVALQLLARLKRLHFLDSDTGSLNGPCILPDVCVSLELACEDIAVATEREAVRLLTRVKIYCQSAQTPVVYKEMALNHLLGLYHVKFSTIWPHVADAVESAVRLHFTECWAYISSELLVASLRHDDDTNEKRNTELSNKSAVVAEFERACVLERGTFPASSATDSLTHHSLLWKGLTKFADLVESKTKFMVPLFVTFLRDQYSSVYEDELDAKRRDEIDQSLAKLEELDDTSDSITSGWRKPVVFQGLTTKEVRGKFVDQLKLFSAFQNMKGAYAQQLLHALFFDLLMKSDETISKLALQCIYAFRNKAIVSYKVQLNRLADSSLFREELSSFNIKDGEGVVLREHRPELLPVLLRLLYAKCVSKKGRNNGDTVAARRTAILAYLAALEASDLASFVELVVKAFGVTVKGLESGPVAAHVTAGTMQPTVAVANVQPSRILGFLNLLEDLINQLGVKLTVFVPPIADVLLAILQVSVVSSKDGDCPSDDDRNEEAAVCAAGTKRKQEETLMNDDTLATSASMKKQIRMLTYRRLAELVDTFDTLVHLQPWIVGVLEISNEAIRHLPNAVIGADKASALLELLVSISCADRARQWAPEPHVLSVISCLTAGLTSAGASTASTRGISPDILDSIIRFMDSLLDGDERLLAEMGQEERSAALSGDAKVLLIPHIPFVLEHFVRRFQAKAARHASDQYAGSSRKELAFLCRLSHHLDASKTDFLIAAHDLFQLLLPFLLRNHQTSPDDKANLLVVLTHLVPKLSEPKKHVLALARLLAPGLNVIADRDPRLKLVEVFTALGANSVLKEMAPVAEMLVELNAYDTKRIEETDSERRLIALNRLSSTRFAGFLLDTHSLAPLVAQCLQCMHDDDYSVRSGALAALTAFLRLAAEAAVELDELADATKSAVLNALESLAMPCIRSSLRSSDENTRRGFVTLLGSVADQHKAFRQLAFVPADLALLRNQEDPEADFFYNITHIQVHRKRRALQRLSTLMDLIAAKTKQQVDRHEGDEPPQRLSNSTVNSIVLPLVLHFVYEAHAKSQESLRAEAAACVGSAAGLLGWSHYLSLLRRLLKSIDGHDEAEGAIIMSVCAVIDHYHFDAPDTAAAAGQRPRSSFVPDGKDPSDVKPIDADSEDASVDEVPNSSSKIQDKLVAQVLPMLHMYLFKSATSKRSTKTRDNDGESSFSANEAVSIRVPLALAIVKVLRLLHVGTFQRELPKLLVKFANLLKSKDEAVRVSARTTLVRIAVELGANFLLPIVEELRHTLRDGYMVHVLSFTVSALLEKLPEIMQGDGQSGLYLCKPQSLLLTRNQTQEPSCEAKSASPLDACIPSVMEILVAELFQGMTTIGEAAEAAAGGAERKRTQKSKMKEARSSTGRSLDSLELLARSLPFLPNPSIHDVVSALVKRFQATDAGAQATAALQEALKRVATGISQNPSVESSYMLLYTYNILTSSLESLRPTTEQEKAQNESDGSNTSLATSWLVSEKGAAATKLLAARIKSHDVFRITMQHQVTGFDKLRQQQQSKTKKQRREEIAAFLAESTAHVRELLNFAVFMIFSLLRKNRGTKDHGTEGKAQCEAPSELVNPLVPLLMRCVAESKNDRAVVNALKCLGLLLPRQEKLPALQAARTALLDRLFKILQQAGAATHNEMVQTCYRTLTALLRHQQGLELAQANGSAPKDRQSETLRLTESQLRVLLSFLRADLDEQDHQNATFALLKTIVNSRLVVSEVYDVMLRVGELLVQSDSPGARVNCAAIYQTFLLEYPLGHKRLSRHLKFLVDNLSYGHATGRTAVLETLRSLLLTLPQELVNARGQFFFLPLVLRLANDEASECRDLARTVLGALVRRMGNKELNESILLVGTWWAQASKSDAKDAVKLLGTAAQVTTLILKTRPEFFERSAPQVLLAARTALERRLHELQAVEDSDEVRWQPTYHMCVTVTAFSDHLAGPYEAWLEEDKPTTSFLDAVVLPLLQYPHAWVRLGAARLLTSYLRRRLASTLAYAAPVKRLPRDVVERLCNGAAYLQRPGRLFAWASAFCKLLEAPTLSDEVASEVLTALPFLCEALETTDIPQDVTAAVAADTGVTEEEDADPTVEPEGEGEGVKSDDSAASKANEGDDDEELQRREAQEKHDEQMKARTPMGWLLTRLSYMARGSHCSNEVQVVVYKVFAALLHRHDAAFAKKYVVQLINPLFRSTSRLEELQIQREQELLQLQRTRYKGRASGASLASTTPSESALLAQEVLQLLEQKLGAAPFLEAYAFVQRKLAARRVARKLERRAEAVSDPCHAAQRRMQKNEQKRRSKQLRKRKHAVLKGSTSAAVRPTKVLRPGAE</sequence>
<dbReference type="EMBL" id="CANTFL010001490">
    <property type="protein sequence ID" value="CAI5743461.1"/>
    <property type="molecule type" value="Genomic_DNA"/>
</dbReference>
<name>A0AAV0V2S1_HYABA</name>
<dbReference type="Proteomes" id="UP001162031">
    <property type="component" value="Unassembled WGS sequence"/>
</dbReference>
<feature type="compositionally biased region" description="Basic and acidic residues" evidence="2">
    <location>
        <begin position="1807"/>
        <end position="1818"/>
    </location>
</feature>
<proteinExistence type="predicted"/>
<dbReference type="InterPro" id="IPR021133">
    <property type="entry name" value="HEAT_type_2"/>
</dbReference>
<dbReference type="PANTHER" id="PTHR17695:SF11">
    <property type="entry name" value="SMALL SUBUNIT PROCESSOME COMPONENT 20 HOMOLOG"/>
    <property type="match status" value="1"/>
</dbReference>
<evidence type="ECO:0000256" key="1">
    <source>
        <dbReference type="PROSITE-ProRule" id="PRU00103"/>
    </source>
</evidence>
<feature type="domain" description="U3 small nucleolar RNA-associated protein 20" evidence="4">
    <location>
        <begin position="1876"/>
        <end position="2139"/>
    </location>
</feature>
<dbReference type="Pfam" id="PF07539">
    <property type="entry name" value="UTP20_N"/>
    <property type="match status" value="1"/>
</dbReference>
<feature type="domain" description="U3 small nucleolar RNA-associated protein 20 N-terminal" evidence="3">
    <location>
        <begin position="948"/>
        <end position="1614"/>
    </location>
</feature>
<dbReference type="InterPro" id="IPR052575">
    <property type="entry name" value="SSU_processome_comp_20"/>
</dbReference>
<dbReference type="Pfam" id="PF23099">
    <property type="entry name" value="UTP20_C"/>
    <property type="match status" value="1"/>
</dbReference>
<dbReference type="InterPro" id="IPR016024">
    <property type="entry name" value="ARM-type_fold"/>
</dbReference>
<evidence type="ECO:0000313" key="6">
    <source>
        <dbReference type="EMBL" id="CAI5743461.1"/>
    </source>
</evidence>
<feature type="domain" description="U3 small nucleolar RNA-associated protein 20 C-terminal" evidence="5">
    <location>
        <begin position="2927"/>
        <end position="2998"/>
    </location>
</feature>
<reference evidence="6" key="1">
    <citation type="submission" date="2022-12" db="EMBL/GenBank/DDBJ databases">
        <authorList>
            <person name="Webb A."/>
        </authorList>
    </citation>
    <scope>NUCLEOTIDE SEQUENCE</scope>
    <source>
        <strain evidence="6">Hp1</strain>
    </source>
</reference>
<dbReference type="Pfam" id="PF20416">
    <property type="entry name" value="UTP20"/>
    <property type="match status" value="1"/>
</dbReference>
<dbReference type="GO" id="GO:0032040">
    <property type="term" value="C:small-subunit processome"/>
    <property type="evidence" value="ECO:0007669"/>
    <property type="project" value="TreeGrafter"/>
</dbReference>
<dbReference type="InterPro" id="IPR046523">
    <property type="entry name" value="UTP20_dom"/>
</dbReference>
<organism evidence="6 7">
    <name type="scientific">Hyaloperonospora brassicae</name>
    <name type="common">Brassica downy mildew</name>
    <name type="synonym">Peronospora brassicae</name>
    <dbReference type="NCBI Taxonomy" id="162125"/>
    <lineage>
        <taxon>Eukaryota</taxon>
        <taxon>Sar</taxon>
        <taxon>Stramenopiles</taxon>
        <taxon>Oomycota</taxon>
        <taxon>Peronosporomycetes</taxon>
        <taxon>Peronosporales</taxon>
        <taxon>Peronosporaceae</taxon>
        <taxon>Hyaloperonospora</taxon>
    </lineage>
</organism>
<feature type="compositionally biased region" description="Basic and acidic residues" evidence="2">
    <location>
        <begin position="2811"/>
        <end position="2825"/>
    </location>
</feature>
<dbReference type="SUPFAM" id="SSF48371">
    <property type="entry name" value="ARM repeat"/>
    <property type="match status" value="2"/>
</dbReference>
<accession>A0AAV0V2S1</accession>
<feature type="repeat" description="HEAT" evidence="1">
    <location>
        <begin position="2507"/>
        <end position="2545"/>
    </location>
</feature>
<dbReference type="InterPro" id="IPR057525">
    <property type="entry name" value="UTP20_C"/>
</dbReference>
<evidence type="ECO:0000313" key="7">
    <source>
        <dbReference type="Proteomes" id="UP001162031"/>
    </source>
</evidence>
<dbReference type="InterPro" id="IPR011430">
    <property type="entry name" value="UTP20_N"/>
</dbReference>
<feature type="region of interest" description="Disordered" evidence="2">
    <location>
        <begin position="1796"/>
        <end position="1830"/>
    </location>
</feature>
<feature type="compositionally biased region" description="Acidic residues" evidence="2">
    <location>
        <begin position="2773"/>
        <end position="2789"/>
    </location>
</feature>
<keyword evidence="7" id="KW-1185">Reference proteome</keyword>
<evidence type="ECO:0000259" key="5">
    <source>
        <dbReference type="Pfam" id="PF23099"/>
    </source>
</evidence>
<feature type="region of interest" description="Disordered" evidence="2">
    <location>
        <begin position="2968"/>
        <end position="3021"/>
    </location>
</feature>
<evidence type="ECO:0000259" key="3">
    <source>
        <dbReference type="Pfam" id="PF07539"/>
    </source>
</evidence>
<dbReference type="PANTHER" id="PTHR17695">
    <property type="entry name" value="SMALL SUBUNIT PROCESSOME COMPONENT 20 HOMOLOG"/>
    <property type="match status" value="1"/>
</dbReference>
<dbReference type="Gene3D" id="1.25.10.10">
    <property type="entry name" value="Leucine-rich Repeat Variant"/>
    <property type="match status" value="3"/>
</dbReference>
<dbReference type="InterPro" id="IPR011989">
    <property type="entry name" value="ARM-like"/>
</dbReference>
<dbReference type="GO" id="GO:0030686">
    <property type="term" value="C:90S preribosome"/>
    <property type="evidence" value="ECO:0007669"/>
    <property type="project" value="TreeGrafter"/>
</dbReference>
<dbReference type="PROSITE" id="PS50077">
    <property type="entry name" value="HEAT_REPEAT"/>
    <property type="match status" value="1"/>
</dbReference>
<evidence type="ECO:0000256" key="2">
    <source>
        <dbReference type="SAM" id="MobiDB-lite"/>
    </source>
</evidence>
<protein>
    <recommendedName>
        <fullName evidence="8">HEAT repeat-containing protein 1</fullName>
    </recommendedName>
</protein>
<evidence type="ECO:0000259" key="4">
    <source>
        <dbReference type="Pfam" id="PF20416"/>
    </source>
</evidence>
<evidence type="ECO:0008006" key="8">
    <source>
        <dbReference type="Google" id="ProtNLM"/>
    </source>
</evidence>
<feature type="region of interest" description="Disordered" evidence="2">
    <location>
        <begin position="2044"/>
        <end position="2064"/>
    </location>
</feature>
<feature type="compositionally biased region" description="Basic residues" evidence="2">
    <location>
        <begin position="2989"/>
        <end position="3001"/>
    </location>
</feature>
<gene>
    <name evidence="6" type="ORF">HBR001_LOCUS9489</name>
</gene>
<comment type="caution">
    <text evidence="6">The sequence shown here is derived from an EMBL/GenBank/DDBJ whole genome shotgun (WGS) entry which is preliminary data.</text>
</comment>
<feature type="region of interest" description="Disordered" evidence="2">
    <location>
        <begin position="2771"/>
        <end position="2827"/>
    </location>
</feature>